<dbReference type="AlphaFoldDB" id="A0A7G7CPG3"/>
<accession>A0A7G7CPG3</accession>
<proteinExistence type="inferred from homology"/>
<dbReference type="PRINTS" id="PR00681">
    <property type="entry name" value="RIBOSOMALS1"/>
</dbReference>
<dbReference type="InterPro" id="IPR012340">
    <property type="entry name" value="NA-bd_OB-fold"/>
</dbReference>
<dbReference type="EMBL" id="CP059404">
    <property type="protein sequence ID" value="QNE89479.1"/>
    <property type="molecule type" value="Genomic_DNA"/>
</dbReference>
<feature type="compositionally biased region" description="Low complexity" evidence="7">
    <location>
        <begin position="435"/>
        <end position="455"/>
    </location>
</feature>
<dbReference type="Pfam" id="PF00575">
    <property type="entry name" value="S1"/>
    <property type="match status" value="4"/>
</dbReference>
<dbReference type="GO" id="GO:0006412">
    <property type="term" value="P:translation"/>
    <property type="evidence" value="ECO:0007669"/>
    <property type="project" value="TreeGrafter"/>
</dbReference>
<evidence type="ECO:0000256" key="5">
    <source>
        <dbReference type="ARBA" id="ARBA00035293"/>
    </source>
</evidence>
<keyword evidence="3 9" id="KW-0689">Ribosomal protein</keyword>
<evidence type="ECO:0000256" key="6">
    <source>
        <dbReference type="ARBA" id="ARBA00035517"/>
    </source>
</evidence>
<dbReference type="InterPro" id="IPR050437">
    <property type="entry name" value="Ribos_protein_bS1-like"/>
</dbReference>
<evidence type="ECO:0000313" key="10">
    <source>
        <dbReference type="Proteomes" id="UP000515743"/>
    </source>
</evidence>
<feature type="domain" description="S1 motif" evidence="8">
    <location>
        <begin position="292"/>
        <end position="361"/>
    </location>
</feature>
<name>A0A7G7CPG3_9CORY</name>
<dbReference type="KEGG" id="cik:H0194_10735"/>
<feature type="domain" description="S1 motif" evidence="8">
    <location>
        <begin position="34"/>
        <end position="103"/>
    </location>
</feature>
<dbReference type="CDD" id="cd05687">
    <property type="entry name" value="S1_RPS1_repeat_ec1_hs1"/>
    <property type="match status" value="1"/>
</dbReference>
<dbReference type="NCBIfam" id="NF005208">
    <property type="entry name" value="PRK06676.1"/>
    <property type="match status" value="1"/>
</dbReference>
<dbReference type="Proteomes" id="UP000515743">
    <property type="component" value="Chromosome"/>
</dbReference>
<keyword evidence="4" id="KW-0687">Ribonucleoprotein</keyword>
<dbReference type="SMART" id="SM00316">
    <property type="entry name" value="S1"/>
    <property type="match status" value="4"/>
</dbReference>
<dbReference type="PANTHER" id="PTHR10724:SF7">
    <property type="entry name" value="SMALL RIBOSOMAL SUBUNIT PROTEIN BS1C"/>
    <property type="match status" value="1"/>
</dbReference>
<dbReference type="FunFam" id="2.40.50.140:FF:000039">
    <property type="entry name" value="30S ribosomal protein S1"/>
    <property type="match status" value="1"/>
</dbReference>
<dbReference type="CDD" id="cd05688">
    <property type="entry name" value="S1_RPS1_repeat_ec3"/>
    <property type="match status" value="1"/>
</dbReference>
<dbReference type="CDD" id="cd04465">
    <property type="entry name" value="S1_RPS1_repeat_ec2_hs2"/>
    <property type="match status" value="1"/>
</dbReference>
<reference evidence="9 10" key="1">
    <citation type="submission" date="2020-07" db="EMBL/GenBank/DDBJ databases">
        <title>Complete genome and description of Corynebacterium incognita strain Marseille-Q3630 sp. nov.</title>
        <authorList>
            <person name="Boxberger M."/>
        </authorList>
    </citation>
    <scope>NUCLEOTIDE SEQUENCE [LARGE SCALE GENOMIC DNA]</scope>
    <source>
        <strain evidence="9 10">Marseille-Q3630</strain>
    </source>
</reference>
<dbReference type="RefSeq" id="WP_185175853.1">
    <property type="nucleotide sequence ID" value="NZ_CP059404.1"/>
</dbReference>
<evidence type="ECO:0000256" key="3">
    <source>
        <dbReference type="ARBA" id="ARBA00022980"/>
    </source>
</evidence>
<dbReference type="NCBIfam" id="NF005911">
    <property type="entry name" value="PRK07899.1"/>
    <property type="match status" value="1"/>
</dbReference>
<dbReference type="PROSITE" id="PS50126">
    <property type="entry name" value="S1"/>
    <property type="match status" value="4"/>
</dbReference>
<gene>
    <name evidence="9" type="primary">rpsA</name>
    <name evidence="9" type="ORF">H0194_10735</name>
</gene>
<dbReference type="InterPro" id="IPR035104">
    <property type="entry name" value="Ribosomal_protein_S1-like"/>
</dbReference>
<evidence type="ECO:0000256" key="7">
    <source>
        <dbReference type="SAM" id="MobiDB-lite"/>
    </source>
</evidence>
<evidence type="ECO:0000256" key="2">
    <source>
        <dbReference type="ARBA" id="ARBA00022884"/>
    </source>
</evidence>
<protein>
    <recommendedName>
        <fullName evidence="5">Small ribosomal subunit protein bS1</fullName>
    </recommendedName>
    <alternativeName>
        <fullName evidence="6">30S ribosomal protein S1</fullName>
    </alternativeName>
</protein>
<feature type="domain" description="S1 motif" evidence="8">
    <location>
        <begin position="121"/>
        <end position="186"/>
    </location>
</feature>
<feature type="domain" description="S1 motif" evidence="8">
    <location>
        <begin position="207"/>
        <end position="275"/>
    </location>
</feature>
<evidence type="ECO:0000256" key="1">
    <source>
        <dbReference type="ARBA" id="ARBA00006767"/>
    </source>
</evidence>
<sequence length="487" mass="53939">MPTSNTPQVAINDIGTAEDFLAAVDQTIKYFNDGDIVEGTVVKVDHDEVLLDIGYKTEGVILSRELSIKHDVDPDEVVEVGDVIDALVLTKEDKEGRLMLSKKRAQYERAWGAIEELQAKEEPVTGTVIEVVKGGLILDIGLRGFLPASLVEMRRVRDLDPYIGQELEAKIIELDKARNNVVLSRRAFLEQTQSEVRSEFLHQLQKGQVRKGIVSSIVNFGAFVDLGGVDGLVHVSELSWKHIDHPSEVVTVGDEVTVEVLDVDLDRERVSLSLKATQEDPWRVFARTHAVGQIVPGKVTKLVPFGAFVRVEEGIEGLVHISELAQRHVEVPDQVVGVGQEVMVKVIDIDLERRRISLSVKQADEDYTEEFDPSKYGMADSYDEQGNYVFPEGFDPETNEWLEGYDEQRQEWESRYAESERRFQLHTAQIEKNRAAAAEAAEAGEGSANYSSESNDAAPASADEAETGGSLASDEQLAALRDKLAGN</sequence>
<comment type="similarity">
    <text evidence="1">Belongs to the bacterial ribosomal protein bS1 family.</text>
</comment>
<dbReference type="InterPro" id="IPR003029">
    <property type="entry name" value="S1_domain"/>
</dbReference>
<evidence type="ECO:0000313" key="9">
    <source>
        <dbReference type="EMBL" id="QNE89479.1"/>
    </source>
</evidence>
<dbReference type="Gene3D" id="2.40.50.140">
    <property type="entry name" value="Nucleic acid-binding proteins"/>
    <property type="match status" value="4"/>
</dbReference>
<evidence type="ECO:0000259" key="8">
    <source>
        <dbReference type="PROSITE" id="PS50126"/>
    </source>
</evidence>
<organism evidence="9 10">
    <name type="scientific">Corynebacterium incognita</name>
    <dbReference type="NCBI Taxonomy" id="2754725"/>
    <lineage>
        <taxon>Bacteria</taxon>
        <taxon>Bacillati</taxon>
        <taxon>Actinomycetota</taxon>
        <taxon>Actinomycetes</taxon>
        <taxon>Mycobacteriales</taxon>
        <taxon>Corynebacteriaceae</taxon>
        <taxon>Corynebacterium</taxon>
    </lineage>
</organism>
<dbReference type="SUPFAM" id="SSF50249">
    <property type="entry name" value="Nucleic acid-binding proteins"/>
    <property type="match status" value="4"/>
</dbReference>
<keyword evidence="10" id="KW-1185">Reference proteome</keyword>
<dbReference type="GO" id="GO:0022627">
    <property type="term" value="C:cytosolic small ribosomal subunit"/>
    <property type="evidence" value="ECO:0007669"/>
    <property type="project" value="TreeGrafter"/>
</dbReference>
<dbReference type="GO" id="GO:0003735">
    <property type="term" value="F:structural constituent of ribosome"/>
    <property type="evidence" value="ECO:0007669"/>
    <property type="project" value="TreeGrafter"/>
</dbReference>
<keyword evidence="2" id="KW-0694">RNA-binding</keyword>
<dbReference type="FunFam" id="2.40.50.140:FF:000035">
    <property type="entry name" value="30S ribosomal protein S1"/>
    <property type="match status" value="1"/>
</dbReference>
<dbReference type="GO" id="GO:0003729">
    <property type="term" value="F:mRNA binding"/>
    <property type="evidence" value="ECO:0007669"/>
    <property type="project" value="TreeGrafter"/>
</dbReference>
<feature type="region of interest" description="Disordered" evidence="7">
    <location>
        <begin position="434"/>
        <end position="487"/>
    </location>
</feature>
<evidence type="ECO:0000256" key="4">
    <source>
        <dbReference type="ARBA" id="ARBA00023274"/>
    </source>
</evidence>
<dbReference type="FunFam" id="2.40.50.140:FF:000031">
    <property type="entry name" value="30S ribosomal protein S1"/>
    <property type="match status" value="1"/>
</dbReference>
<dbReference type="PANTHER" id="PTHR10724">
    <property type="entry name" value="30S RIBOSOMAL PROTEIN S1"/>
    <property type="match status" value="1"/>
</dbReference>